<reference evidence="1" key="1">
    <citation type="submission" date="2014-09" db="EMBL/GenBank/DDBJ databases">
        <authorList>
            <person name="Magalhaes I.L.F."/>
            <person name="Oliveira U."/>
            <person name="Santos F.R."/>
            <person name="Vidigal T.H.D.A."/>
            <person name="Brescovit A.D."/>
            <person name="Santos A.J."/>
        </authorList>
    </citation>
    <scope>NUCLEOTIDE SEQUENCE</scope>
    <source>
        <tissue evidence="1">Shoot tissue taken approximately 20 cm above the soil surface</tissue>
    </source>
</reference>
<dbReference type="AlphaFoldDB" id="A0A0A9EEW2"/>
<protein>
    <submittedName>
        <fullName evidence="1">Uncharacterized protein</fullName>
    </submittedName>
</protein>
<reference evidence="1" key="2">
    <citation type="journal article" date="2015" name="Data Brief">
        <title>Shoot transcriptome of the giant reed, Arundo donax.</title>
        <authorList>
            <person name="Barrero R.A."/>
            <person name="Guerrero F.D."/>
            <person name="Moolhuijzen P."/>
            <person name="Goolsby J.A."/>
            <person name="Tidwell J."/>
            <person name="Bellgard S.E."/>
            <person name="Bellgard M.I."/>
        </authorList>
    </citation>
    <scope>NUCLEOTIDE SEQUENCE</scope>
    <source>
        <tissue evidence="1">Shoot tissue taken approximately 20 cm above the soil surface</tissue>
    </source>
</reference>
<evidence type="ECO:0000313" key="1">
    <source>
        <dbReference type="EMBL" id="JAD99309.1"/>
    </source>
</evidence>
<accession>A0A0A9EEW2</accession>
<dbReference type="EMBL" id="GBRH01198586">
    <property type="protein sequence ID" value="JAD99309.1"/>
    <property type="molecule type" value="Transcribed_RNA"/>
</dbReference>
<name>A0A0A9EEW2_ARUDO</name>
<sequence>MISSKESTSCSARLLGSSFSVLMNVVTALRSWSVDLRLYQVKSFFLKSFSMCPLHSNCLITFTQCS</sequence>
<organism evidence="1">
    <name type="scientific">Arundo donax</name>
    <name type="common">Giant reed</name>
    <name type="synonym">Donax arundinaceus</name>
    <dbReference type="NCBI Taxonomy" id="35708"/>
    <lineage>
        <taxon>Eukaryota</taxon>
        <taxon>Viridiplantae</taxon>
        <taxon>Streptophyta</taxon>
        <taxon>Embryophyta</taxon>
        <taxon>Tracheophyta</taxon>
        <taxon>Spermatophyta</taxon>
        <taxon>Magnoliopsida</taxon>
        <taxon>Liliopsida</taxon>
        <taxon>Poales</taxon>
        <taxon>Poaceae</taxon>
        <taxon>PACMAD clade</taxon>
        <taxon>Arundinoideae</taxon>
        <taxon>Arundineae</taxon>
        <taxon>Arundo</taxon>
    </lineage>
</organism>
<proteinExistence type="predicted"/>